<feature type="non-terminal residue" evidence="2">
    <location>
        <position position="1"/>
    </location>
</feature>
<keyword evidence="3" id="KW-1185">Reference proteome</keyword>
<proteinExistence type="predicted"/>
<dbReference type="PANTHER" id="PTHR21261">
    <property type="entry name" value="BEAT PROTEIN"/>
    <property type="match status" value="1"/>
</dbReference>
<dbReference type="PROSITE" id="PS50835">
    <property type="entry name" value="IG_LIKE"/>
    <property type="match status" value="2"/>
</dbReference>
<evidence type="ECO:0000259" key="1">
    <source>
        <dbReference type="PROSITE" id="PS50835"/>
    </source>
</evidence>
<evidence type="ECO:0000313" key="2">
    <source>
        <dbReference type="EMBL" id="KAJ6220252.1"/>
    </source>
</evidence>
<name>A0A9Q0M760_BLOTA</name>
<dbReference type="OMA" id="ANFRCEV"/>
<comment type="caution">
    <text evidence="2">The sequence shown here is derived from an EMBL/GenBank/DDBJ whole genome shotgun (WGS) entry which is preliminary data.</text>
</comment>
<dbReference type="SUPFAM" id="SSF48726">
    <property type="entry name" value="Immunoglobulin"/>
    <property type="match status" value="1"/>
</dbReference>
<dbReference type="EMBL" id="JAPWDV010000002">
    <property type="protein sequence ID" value="KAJ6220252.1"/>
    <property type="molecule type" value="Genomic_DNA"/>
</dbReference>
<reference evidence="2" key="1">
    <citation type="submission" date="2022-12" db="EMBL/GenBank/DDBJ databases">
        <title>Genome assemblies of Blomia tropicalis.</title>
        <authorList>
            <person name="Cui Y."/>
        </authorList>
    </citation>
    <scope>NUCLEOTIDE SEQUENCE</scope>
    <source>
        <tissue evidence="2">Adult mites</tissue>
    </source>
</reference>
<protein>
    <recommendedName>
        <fullName evidence="1">Ig-like domain-containing protein</fullName>
    </recommendedName>
</protein>
<accession>A0A9Q0M760</accession>
<feature type="domain" description="Ig-like" evidence="1">
    <location>
        <begin position="18"/>
        <end position="110"/>
    </location>
</feature>
<dbReference type="PANTHER" id="PTHR21261:SF15">
    <property type="entry name" value="BEATEN PATH IIIA, ISOFORM D-RELATED"/>
    <property type="match status" value="1"/>
</dbReference>
<gene>
    <name evidence="2" type="ORF">RDWZM_006064</name>
</gene>
<dbReference type="Proteomes" id="UP001142055">
    <property type="component" value="Chromosome 2"/>
</dbReference>
<dbReference type="AlphaFoldDB" id="A0A9Q0M760"/>
<organism evidence="2 3">
    <name type="scientific">Blomia tropicalis</name>
    <name type="common">Mite</name>
    <dbReference type="NCBI Taxonomy" id="40697"/>
    <lineage>
        <taxon>Eukaryota</taxon>
        <taxon>Metazoa</taxon>
        <taxon>Ecdysozoa</taxon>
        <taxon>Arthropoda</taxon>
        <taxon>Chelicerata</taxon>
        <taxon>Arachnida</taxon>
        <taxon>Acari</taxon>
        <taxon>Acariformes</taxon>
        <taxon>Sarcoptiformes</taxon>
        <taxon>Astigmata</taxon>
        <taxon>Glycyphagoidea</taxon>
        <taxon>Echimyopodidae</taxon>
        <taxon>Blomia</taxon>
    </lineage>
</organism>
<feature type="domain" description="Ig-like" evidence="1">
    <location>
        <begin position="256"/>
        <end position="347"/>
    </location>
</feature>
<evidence type="ECO:0000313" key="3">
    <source>
        <dbReference type="Proteomes" id="UP001142055"/>
    </source>
</evidence>
<dbReference type="InterPro" id="IPR036179">
    <property type="entry name" value="Ig-like_dom_sf"/>
</dbReference>
<sequence>VSALSSIRINAPDYIFYGDPMWLNCSADLDYNQIYSIKWFKDNQEMYRFITSDESPTTFYPTRGIVIDETRSNFGNLYIQKTDFKMDANFRCEVLSDTDFNTAIEIKKIRVYYIPRDGQPIILGKKTNFRPNELVNLTCSAPMSTPPARLMVTLNENSITANSNYYQRTFHTQYDNGLTTTSVNVQFPSYWLQNRKNDFHCTSSIIHRFNRTAMVKFDAKNDAENRTGYYLEESHVASMQDSNYIRPHFTRDRLEPKIENFKRKYEPGELINLRCISAQYKSMPELYWLVDGLPVDPQFLDYKQSDYPQNGFVRLDLKYRIGQHISMNGVGLKRTLNRTIDSYTFKCVQVLSEVISVATEVAELFNFSELNGNSLDGNSVEAVKSLIGNGVQSIYTATVTTSFMLSLFVFFASKIWFAFNIDLHLF</sequence>
<dbReference type="InterPro" id="IPR007110">
    <property type="entry name" value="Ig-like_dom"/>
</dbReference>